<dbReference type="InterPro" id="IPR045063">
    <property type="entry name" value="Dynamin_N"/>
</dbReference>
<gene>
    <name evidence="5" type="ORF">CSOJ01_10241</name>
</gene>
<dbReference type="SUPFAM" id="SSF52540">
    <property type="entry name" value="P-loop containing nucleoside triphosphate hydrolases"/>
    <property type="match status" value="1"/>
</dbReference>
<dbReference type="PRINTS" id="PR00195">
    <property type="entry name" value="DYNAMIN"/>
</dbReference>
<dbReference type="Proteomes" id="UP000652219">
    <property type="component" value="Unassembled WGS sequence"/>
</dbReference>
<accession>A0A8H6J0Q4</accession>
<dbReference type="GO" id="GO:0016020">
    <property type="term" value="C:membrane"/>
    <property type="evidence" value="ECO:0007669"/>
    <property type="project" value="TreeGrafter"/>
</dbReference>
<dbReference type="PANTHER" id="PTHR11566:SF149">
    <property type="entry name" value="GTPASE, PUTATIVE (AFU_ORTHOLOGUE AFUA_6G11890)-RELATED"/>
    <property type="match status" value="1"/>
</dbReference>
<dbReference type="GO" id="GO:0016559">
    <property type="term" value="P:peroxisome fission"/>
    <property type="evidence" value="ECO:0007669"/>
    <property type="project" value="TreeGrafter"/>
</dbReference>
<dbReference type="EMBL" id="WIGN01000210">
    <property type="protein sequence ID" value="KAF6804389.1"/>
    <property type="molecule type" value="Genomic_DNA"/>
</dbReference>
<dbReference type="GO" id="GO:0005525">
    <property type="term" value="F:GTP binding"/>
    <property type="evidence" value="ECO:0007669"/>
    <property type="project" value="InterPro"/>
</dbReference>
<dbReference type="InterPro" id="IPR001401">
    <property type="entry name" value="Dynamin_GTPase"/>
</dbReference>
<dbReference type="GO" id="GO:0003924">
    <property type="term" value="F:GTPase activity"/>
    <property type="evidence" value="ECO:0007669"/>
    <property type="project" value="InterPro"/>
</dbReference>
<evidence type="ECO:0000313" key="5">
    <source>
        <dbReference type="EMBL" id="KAF6804389.1"/>
    </source>
</evidence>
<dbReference type="InterPro" id="IPR030381">
    <property type="entry name" value="G_DYNAMIN_dom"/>
</dbReference>
<proteinExistence type="predicted"/>
<dbReference type="PROSITE" id="PS51388">
    <property type="entry name" value="GED"/>
    <property type="match status" value="1"/>
</dbReference>
<dbReference type="GO" id="GO:0048312">
    <property type="term" value="P:intracellular distribution of mitochondria"/>
    <property type="evidence" value="ECO:0007669"/>
    <property type="project" value="TreeGrafter"/>
</dbReference>
<evidence type="ECO:0000259" key="3">
    <source>
        <dbReference type="PROSITE" id="PS51388"/>
    </source>
</evidence>
<evidence type="ECO:0000313" key="6">
    <source>
        <dbReference type="Proteomes" id="UP000652219"/>
    </source>
</evidence>
<dbReference type="Gene3D" id="3.40.50.300">
    <property type="entry name" value="P-loop containing nucleotide triphosphate hydrolases"/>
    <property type="match status" value="1"/>
</dbReference>
<evidence type="ECO:0000256" key="1">
    <source>
        <dbReference type="ARBA" id="ARBA00022741"/>
    </source>
</evidence>
<dbReference type="GO" id="GO:0005874">
    <property type="term" value="C:microtubule"/>
    <property type="evidence" value="ECO:0007669"/>
    <property type="project" value="TreeGrafter"/>
</dbReference>
<protein>
    <submittedName>
        <fullName evidence="5">Dynamin family protein</fullName>
    </submittedName>
</protein>
<reference evidence="5 6" key="1">
    <citation type="journal article" date="2020" name="Phytopathology">
        <title>Genome Sequence Resources of Colletotrichum truncatum, C. plurivorum, C. musicola, and C. sojae: Four Species Pathogenic to Soybean (Glycine max).</title>
        <authorList>
            <person name="Rogerio F."/>
            <person name="Boufleur T.R."/>
            <person name="Ciampi-Guillardi M."/>
            <person name="Sukno S.A."/>
            <person name="Thon M.R."/>
            <person name="Massola Junior N.S."/>
            <person name="Baroncelli R."/>
        </authorList>
    </citation>
    <scope>NUCLEOTIDE SEQUENCE [LARGE SCALE GENOMIC DNA]</scope>
    <source>
        <strain evidence="5 6">LFN0009</strain>
    </source>
</reference>
<keyword evidence="1" id="KW-0547">Nucleotide-binding</keyword>
<evidence type="ECO:0000256" key="2">
    <source>
        <dbReference type="ARBA" id="ARBA00023134"/>
    </source>
</evidence>
<sequence>MAQVALHPGALDELISVETRALLDITKKLSSLGIGRITNPPQIIVVGDRSSGRSSVFEAISHVKIPVGSRLRTLFLTDLLLRNGSQRSIKATIRSYDNAKPTYETIEGEDINKVIAAVSERMGLPNSNAGLSKDVLRLEVEGPDLYPLSLVDLPGIFHTATGAESAEESGEESAEELWGESAEARTTIMKLIDGYMAKKNSIILAVLSADNQFAAQTVLQEAAKHDPARERTFGVITKPDLLHPGSSDELEYLQVVRDREAVYNLPLGWHVLRNLSSDDTSDAGGADSRDVVERKFFESGSWASIPVAHRGASALRKRLSQILHDQLKKNVPGVLQEIQEKLTENQAELTRLGQARTSAADMRAYLVDIAARFERLVRDGIQGHYNDPFFGGFDGTDRKLRSHLRQFNRAIRHILLVQGSTQNITSGPSGTARPRSIPLYLKEFLDEHPYDLPMPEPIIWSDMAAQLERQAAANQGTEFPGYANTNLIVQLFQRQSKPWEEVARLHLENVTAVVKDFVDQAFEHVAGPMGTCSTTSAILSTCVDLFFDERQEILENKLQELLRPFQEGYALPLDADFQEAMDYDSSDGSQHALERRRSDFVTGRVIEKMQTFYDMALRTFTDNLINLALESCLIQELPGILTPKAVSGMDDERLAELAAESEETRARRTQLLTDIKLLKQGLDQCRRYRPRVVTSAKIYTSSPVKQQGVMVISPAQPNAGGLSKVAE</sequence>
<name>A0A8H6J0Q4_9PEZI</name>
<feature type="domain" description="Dynamin-type G" evidence="4">
    <location>
        <begin position="37"/>
        <end position="332"/>
    </location>
</feature>
<keyword evidence="6" id="KW-1185">Reference proteome</keyword>
<dbReference type="SMART" id="SM00053">
    <property type="entry name" value="DYNc"/>
    <property type="match status" value="1"/>
</dbReference>
<comment type="caution">
    <text evidence="5">The sequence shown here is derived from an EMBL/GenBank/DDBJ whole genome shotgun (WGS) entry which is preliminary data.</text>
</comment>
<organism evidence="5 6">
    <name type="scientific">Colletotrichum sojae</name>
    <dbReference type="NCBI Taxonomy" id="2175907"/>
    <lineage>
        <taxon>Eukaryota</taxon>
        <taxon>Fungi</taxon>
        <taxon>Dikarya</taxon>
        <taxon>Ascomycota</taxon>
        <taxon>Pezizomycotina</taxon>
        <taxon>Sordariomycetes</taxon>
        <taxon>Hypocreomycetidae</taxon>
        <taxon>Glomerellales</taxon>
        <taxon>Glomerellaceae</taxon>
        <taxon>Colletotrichum</taxon>
        <taxon>Colletotrichum orchidearum species complex</taxon>
    </lineage>
</organism>
<dbReference type="PROSITE" id="PS51718">
    <property type="entry name" value="G_DYNAMIN_2"/>
    <property type="match status" value="1"/>
</dbReference>
<evidence type="ECO:0000259" key="4">
    <source>
        <dbReference type="PROSITE" id="PS51718"/>
    </source>
</evidence>
<dbReference type="GO" id="GO:0000266">
    <property type="term" value="P:mitochondrial fission"/>
    <property type="evidence" value="ECO:0007669"/>
    <property type="project" value="TreeGrafter"/>
</dbReference>
<dbReference type="GO" id="GO:0006897">
    <property type="term" value="P:endocytosis"/>
    <property type="evidence" value="ECO:0007669"/>
    <property type="project" value="TreeGrafter"/>
</dbReference>
<dbReference type="CDD" id="cd08771">
    <property type="entry name" value="DLP_1"/>
    <property type="match status" value="1"/>
</dbReference>
<dbReference type="InterPro" id="IPR022812">
    <property type="entry name" value="Dynamin"/>
</dbReference>
<dbReference type="InterPro" id="IPR027417">
    <property type="entry name" value="P-loop_NTPase"/>
</dbReference>
<dbReference type="AlphaFoldDB" id="A0A8H6J0Q4"/>
<dbReference type="PANTHER" id="PTHR11566">
    <property type="entry name" value="DYNAMIN"/>
    <property type="match status" value="1"/>
</dbReference>
<dbReference type="InterPro" id="IPR000375">
    <property type="entry name" value="Dynamin_stalk"/>
</dbReference>
<feature type="domain" description="GED" evidence="3">
    <location>
        <begin position="602"/>
        <end position="693"/>
    </location>
</feature>
<dbReference type="GO" id="GO:0008017">
    <property type="term" value="F:microtubule binding"/>
    <property type="evidence" value="ECO:0007669"/>
    <property type="project" value="TreeGrafter"/>
</dbReference>
<keyword evidence="2" id="KW-0342">GTP-binding</keyword>
<dbReference type="Gene3D" id="1.20.120.1240">
    <property type="entry name" value="Dynamin, middle domain"/>
    <property type="match status" value="1"/>
</dbReference>
<dbReference type="GO" id="GO:0005739">
    <property type="term" value="C:mitochondrion"/>
    <property type="evidence" value="ECO:0007669"/>
    <property type="project" value="TreeGrafter"/>
</dbReference>
<dbReference type="Pfam" id="PF00350">
    <property type="entry name" value="Dynamin_N"/>
    <property type="match status" value="1"/>
</dbReference>
<dbReference type="InterPro" id="IPR020850">
    <property type="entry name" value="GED_dom"/>
</dbReference>
<dbReference type="Pfam" id="PF01031">
    <property type="entry name" value="Dynamin_M"/>
    <property type="match status" value="1"/>
</dbReference>